<sequence>MRHVHVCLLPTEILLGIFTIIREEPGTRDSLKRETIAALARTCKTFKEPALDVLWENISGIKPLISFLPEGVVSRTRNQKLKTSLRGEWKIFAQYARRIHSLAIDKCNLDEISEQVVEALVSTPSLALLSNLRKLQWLDDRGCFFPLLRTLLVPTITSIKLGIDSSELWLSSFSKSALLTFLGARCPSIRELDCVYDGHSDEFSDAISEAVCCCHELVHLKAGVLNAQALVHLASLPLLKSLHLWLSFDVVDKPPTNSIPMFISKLDELSITARSHTSLTQCFRNVRFLSCRSVVLSIDLDWMDPDEPYDPLDIPDLIVAFSECFSPVLEELWVHSDFGHHNERILDHRFAFGFDVIAPFLQFSHLTMLDLDWLCTSDIGDEAFRNMVQSWPLLKDFRFESGDRWVVPPSLTFTGLVHLIQHCRHLRRIDIHFSACSIDANSEPFSTTLPNEMITCLFVGFSPIVDPKAVARQLHVLLPNLTHVVRYEWGGDDDREVPFVKGWNTVDEYLELLTEGAVLREKIGELWEES</sequence>
<evidence type="ECO:0000313" key="2">
    <source>
        <dbReference type="EMBL" id="OJA10044.1"/>
    </source>
</evidence>
<comment type="caution">
    <text evidence="2">The sequence shown here is derived from an EMBL/GenBank/DDBJ whole genome shotgun (WGS) entry which is preliminary data.</text>
</comment>
<dbReference type="STRING" id="180088.A0A1J8QE62"/>
<dbReference type="Pfam" id="PF12937">
    <property type="entry name" value="F-box-like"/>
    <property type="match status" value="1"/>
</dbReference>
<evidence type="ECO:0000313" key="3">
    <source>
        <dbReference type="Proteomes" id="UP000183567"/>
    </source>
</evidence>
<name>A0A1J8QE62_9AGAM</name>
<dbReference type="InterPro" id="IPR001810">
    <property type="entry name" value="F-box_dom"/>
</dbReference>
<dbReference type="EMBL" id="LVVM01005637">
    <property type="protein sequence ID" value="OJA10044.1"/>
    <property type="molecule type" value="Genomic_DNA"/>
</dbReference>
<dbReference type="InterPro" id="IPR032675">
    <property type="entry name" value="LRR_dom_sf"/>
</dbReference>
<reference evidence="2 3" key="1">
    <citation type="submission" date="2016-03" db="EMBL/GenBank/DDBJ databases">
        <title>Comparative genomics of the ectomycorrhizal sister species Rhizopogon vinicolor and Rhizopogon vesiculosus (Basidiomycota: Boletales) reveals a divergence of the mating type B locus.</title>
        <authorList>
            <person name="Mujic A.B."/>
            <person name="Kuo A."/>
            <person name="Tritt A."/>
            <person name="Lipzen A."/>
            <person name="Chen C."/>
            <person name="Johnson J."/>
            <person name="Sharma A."/>
            <person name="Barry K."/>
            <person name="Grigoriev I.V."/>
            <person name="Spatafora J.W."/>
        </authorList>
    </citation>
    <scope>NUCLEOTIDE SEQUENCE [LARGE SCALE GENOMIC DNA]</scope>
    <source>
        <strain evidence="2 3">AM-OR11-056</strain>
    </source>
</reference>
<evidence type="ECO:0000259" key="1">
    <source>
        <dbReference type="Pfam" id="PF12937"/>
    </source>
</evidence>
<dbReference type="Gene3D" id="3.80.10.10">
    <property type="entry name" value="Ribonuclease Inhibitor"/>
    <property type="match status" value="1"/>
</dbReference>
<dbReference type="Proteomes" id="UP000183567">
    <property type="component" value="Unassembled WGS sequence"/>
</dbReference>
<organism evidence="2 3">
    <name type="scientific">Rhizopogon vesiculosus</name>
    <dbReference type="NCBI Taxonomy" id="180088"/>
    <lineage>
        <taxon>Eukaryota</taxon>
        <taxon>Fungi</taxon>
        <taxon>Dikarya</taxon>
        <taxon>Basidiomycota</taxon>
        <taxon>Agaricomycotina</taxon>
        <taxon>Agaricomycetes</taxon>
        <taxon>Agaricomycetidae</taxon>
        <taxon>Boletales</taxon>
        <taxon>Suillineae</taxon>
        <taxon>Rhizopogonaceae</taxon>
        <taxon>Rhizopogon</taxon>
    </lineage>
</organism>
<dbReference type="SUPFAM" id="SSF52047">
    <property type="entry name" value="RNI-like"/>
    <property type="match status" value="1"/>
</dbReference>
<accession>A0A1J8QE62</accession>
<feature type="domain" description="F-box" evidence="1">
    <location>
        <begin position="7"/>
        <end position="58"/>
    </location>
</feature>
<gene>
    <name evidence="2" type="ORF">AZE42_07693</name>
</gene>
<protein>
    <recommendedName>
        <fullName evidence="1">F-box domain-containing protein</fullName>
    </recommendedName>
</protein>
<proteinExistence type="predicted"/>
<keyword evidence="3" id="KW-1185">Reference proteome</keyword>
<dbReference type="AlphaFoldDB" id="A0A1J8QE62"/>
<dbReference type="OrthoDB" id="2614569at2759"/>